<gene>
    <name evidence="1" type="ORF">FCALED_LOCUS4987</name>
</gene>
<dbReference type="AlphaFoldDB" id="A0A9N9AFC1"/>
<sequence>HLDKNSILIFDVAKNVKIRRSTNSKTNKVTIYNIKDRGFYIDTPGLDASHENMNDEKTAAKTSYKRQAKFIETLMKYYTGNAAGPRDAAREMATSLSRTGEFKILLFKSLPSNSVYRRLQFSSDQLNEFGVFKESEPDRIVARYESLMKGHIERPIFLEIRRVKCLKCSEETDLRFASPKCHLDSESFHPDTELVHQGNVIDIHPASHFQKHSDLYVGAITRKVSDHSPEAWTTRVFTFGELNLKDQNTYLDTGSAAIRKLLMQMDASKFIVVVKKIFHLPDA</sequence>
<comment type="caution">
    <text evidence="1">The sequence shown here is derived from an EMBL/GenBank/DDBJ whole genome shotgun (WGS) entry which is preliminary data.</text>
</comment>
<keyword evidence="2" id="KW-1185">Reference proteome</keyword>
<evidence type="ECO:0000313" key="2">
    <source>
        <dbReference type="Proteomes" id="UP000789570"/>
    </source>
</evidence>
<accession>A0A9N9AFC1</accession>
<dbReference type="Proteomes" id="UP000789570">
    <property type="component" value="Unassembled WGS sequence"/>
</dbReference>
<evidence type="ECO:0000313" key="1">
    <source>
        <dbReference type="EMBL" id="CAG8527021.1"/>
    </source>
</evidence>
<organism evidence="1 2">
    <name type="scientific">Funneliformis caledonium</name>
    <dbReference type="NCBI Taxonomy" id="1117310"/>
    <lineage>
        <taxon>Eukaryota</taxon>
        <taxon>Fungi</taxon>
        <taxon>Fungi incertae sedis</taxon>
        <taxon>Mucoromycota</taxon>
        <taxon>Glomeromycotina</taxon>
        <taxon>Glomeromycetes</taxon>
        <taxon>Glomerales</taxon>
        <taxon>Glomeraceae</taxon>
        <taxon>Funneliformis</taxon>
    </lineage>
</organism>
<dbReference type="EMBL" id="CAJVPQ010001017">
    <property type="protein sequence ID" value="CAG8527021.1"/>
    <property type="molecule type" value="Genomic_DNA"/>
</dbReference>
<reference evidence="1" key="1">
    <citation type="submission" date="2021-06" db="EMBL/GenBank/DDBJ databases">
        <authorList>
            <person name="Kallberg Y."/>
            <person name="Tangrot J."/>
            <person name="Rosling A."/>
        </authorList>
    </citation>
    <scope>NUCLEOTIDE SEQUENCE</scope>
    <source>
        <strain evidence="1">UK204</strain>
    </source>
</reference>
<name>A0A9N9AFC1_9GLOM</name>
<dbReference type="OrthoDB" id="8954335at2759"/>
<feature type="non-terminal residue" evidence="1">
    <location>
        <position position="283"/>
    </location>
</feature>
<proteinExistence type="predicted"/>
<protein>
    <submittedName>
        <fullName evidence="1">2982_t:CDS:1</fullName>
    </submittedName>
</protein>